<name>A0A3R7P6I1_PENVA</name>
<comment type="caution">
    <text evidence="2">The sequence shown here is derived from an EMBL/GenBank/DDBJ whole genome shotgun (WGS) entry which is preliminary data.</text>
</comment>
<feature type="region of interest" description="Disordered" evidence="1">
    <location>
        <begin position="117"/>
        <end position="175"/>
    </location>
</feature>
<sequence length="463" mass="49346">MPTSRGLAHSRLYLLCLPPPRPHPPLCTLTSRSRSVQRSPQWTLFEREPHCSHALIPAPRSLPLSPSSNSPRSLPRLLLSIRACPSMLSRSPFSPHRLALHSQSLLSSISPRSSSLRFSRSLPSPSRPLSLPSTSISHSSTCPSSILLSPPPSSSSDLSAPLPPPHSSSSSLALPSPPPLISSSYLRPPPTSPLNHPLPSSICSFLDLSSSPPLPSSLLSISRASPSALLLFLLDLSSSPSLLIILSPPPSLFLDLSSSPSLSILLSLLLPSFLRSISLAALPSFPLLVSLLILASAPPSPPLPPLSSSIPRPRPPLLSLLLLSPSLSSVPATSASLCPHSPPPPSSRRPPSPLSLILLFPLPLSFFLFLPRLSRPSSPSPPPLPSSPSPPSLSTSSLQPRLLNCLHNVCRGIPSANEKFARIRSSHSPVIKLRFHILWLHSTHTSTFPVSCISISIYWAAIL</sequence>
<proteinExistence type="predicted"/>
<protein>
    <submittedName>
        <fullName evidence="2">Uncharacterized protein</fullName>
    </submittedName>
</protein>
<reference evidence="2 3" key="2">
    <citation type="submission" date="2019-01" db="EMBL/GenBank/DDBJ databases">
        <title>The decoding of complex shrimp genome reveals the adaptation for benthos swimmer, frequently molting mechanism and breeding impact on genome.</title>
        <authorList>
            <person name="Sun Y."/>
            <person name="Gao Y."/>
            <person name="Yu Y."/>
        </authorList>
    </citation>
    <scope>NUCLEOTIDE SEQUENCE [LARGE SCALE GENOMIC DNA]</scope>
    <source>
        <tissue evidence="2">Muscle</tissue>
    </source>
</reference>
<evidence type="ECO:0000313" key="2">
    <source>
        <dbReference type="EMBL" id="ROT62445.1"/>
    </source>
</evidence>
<evidence type="ECO:0000313" key="3">
    <source>
        <dbReference type="Proteomes" id="UP000283509"/>
    </source>
</evidence>
<feature type="region of interest" description="Disordered" evidence="1">
    <location>
        <begin position="378"/>
        <end position="397"/>
    </location>
</feature>
<feature type="compositionally biased region" description="Pro residues" evidence="1">
    <location>
        <begin position="378"/>
        <end position="391"/>
    </location>
</feature>
<gene>
    <name evidence="2" type="ORF">C7M84_019711</name>
</gene>
<evidence type="ECO:0000256" key="1">
    <source>
        <dbReference type="SAM" id="MobiDB-lite"/>
    </source>
</evidence>
<feature type="compositionally biased region" description="Low complexity" evidence="1">
    <location>
        <begin position="117"/>
        <end position="160"/>
    </location>
</feature>
<accession>A0A3R7P6I1</accession>
<keyword evidence="3" id="KW-1185">Reference proteome</keyword>
<dbReference type="EMBL" id="QCYY01003679">
    <property type="protein sequence ID" value="ROT62445.1"/>
    <property type="molecule type" value="Genomic_DNA"/>
</dbReference>
<organism evidence="2 3">
    <name type="scientific">Penaeus vannamei</name>
    <name type="common">Whiteleg shrimp</name>
    <name type="synonym">Litopenaeus vannamei</name>
    <dbReference type="NCBI Taxonomy" id="6689"/>
    <lineage>
        <taxon>Eukaryota</taxon>
        <taxon>Metazoa</taxon>
        <taxon>Ecdysozoa</taxon>
        <taxon>Arthropoda</taxon>
        <taxon>Crustacea</taxon>
        <taxon>Multicrustacea</taxon>
        <taxon>Malacostraca</taxon>
        <taxon>Eumalacostraca</taxon>
        <taxon>Eucarida</taxon>
        <taxon>Decapoda</taxon>
        <taxon>Dendrobranchiata</taxon>
        <taxon>Penaeoidea</taxon>
        <taxon>Penaeidae</taxon>
        <taxon>Penaeus</taxon>
    </lineage>
</organism>
<reference evidence="2 3" key="1">
    <citation type="submission" date="2018-04" db="EMBL/GenBank/DDBJ databases">
        <authorList>
            <person name="Zhang X."/>
            <person name="Yuan J."/>
            <person name="Li F."/>
            <person name="Xiang J."/>
        </authorList>
    </citation>
    <scope>NUCLEOTIDE SEQUENCE [LARGE SCALE GENOMIC DNA]</scope>
    <source>
        <tissue evidence="2">Muscle</tissue>
    </source>
</reference>
<dbReference type="AlphaFoldDB" id="A0A3R7P6I1"/>
<dbReference type="Proteomes" id="UP000283509">
    <property type="component" value="Unassembled WGS sequence"/>
</dbReference>